<accession>E8R3C6</accession>
<dbReference type="InParanoid" id="E8R3C6"/>
<keyword evidence="2" id="KW-1185">Reference proteome</keyword>
<dbReference type="eggNOG" id="ENOG5032XT1">
    <property type="taxonomic scope" value="Bacteria"/>
</dbReference>
<evidence type="ECO:0000313" key="2">
    <source>
        <dbReference type="Proteomes" id="UP000008631"/>
    </source>
</evidence>
<name>E8R3C6_ISOPI</name>
<reference evidence="1 2" key="2">
    <citation type="journal article" date="2011" name="Stand. Genomic Sci.">
        <title>Complete genome sequence of Isosphaera pallida type strain (IS1B).</title>
        <authorList>
            <consortium name="US DOE Joint Genome Institute (JGI-PGF)"/>
            <person name="Goker M."/>
            <person name="Cleland D."/>
            <person name="Saunders E."/>
            <person name="Lapidus A."/>
            <person name="Nolan M."/>
            <person name="Lucas S."/>
            <person name="Hammon N."/>
            <person name="Deshpande S."/>
            <person name="Cheng J.F."/>
            <person name="Tapia R."/>
            <person name="Han C."/>
            <person name="Goodwin L."/>
            <person name="Pitluck S."/>
            <person name="Liolios K."/>
            <person name="Pagani I."/>
            <person name="Ivanova N."/>
            <person name="Mavromatis K."/>
            <person name="Pati A."/>
            <person name="Chen A."/>
            <person name="Palaniappan K."/>
            <person name="Land M."/>
            <person name="Hauser L."/>
            <person name="Chang Y.J."/>
            <person name="Jeffries C.D."/>
            <person name="Detter J.C."/>
            <person name="Beck B."/>
            <person name="Woyke T."/>
            <person name="Bristow J."/>
            <person name="Eisen J.A."/>
            <person name="Markowitz V."/>
            <person name="Hugenholtz P."/>
            <person name="Kyrpides N.C."/>
            <person name="Klenk H.P."/>
        </authorList>
    </citation>
    <scope>NUCLEOTIDE SEQUENCE [LARGE SCALE GENOMIC DNA]</scope>
    <source>
        <strain evidence="2">ATCC 43644 / DSM 9630 / IS1B</strain>
    </source>
</reference>
<dbReference type="RefSeq" id="WP_013565924.1">
    <property type="nucleotide sequence ID" value="NC_014962.1"/>
</dbReference>
<dbReference type="Proteomes" id="UP000008631">
    <property type="component" value="Chromosome"/>
</dbReference>
<dbReference type="KEGG" id="ipa:Isop_3071"/>
<dbReference type="EMBL" id="CP002353">
    <property type="protein sequence ID" value="ADV63636.1"/>
    <property type="molecule type" value="Genomic_DNA"/>
</dbReference>
<dbReference type="HOGENOM" id="CLU_1530915_0_0_0"/>
<organism evidence="1 2">
    <name type="scientific">Isosphaera pallida (strain ATCC 43644 / DSM 9630 / IS1B)</name>
    <dbReference type="NCBI Taxonomy" id="575540"/>
    <lineage>
        <taxon>Bacteria</taxon>
        <taxon>Pseudomonadati</taxon>
        <taxon>Planctomycetota</taxon>
        <taxon>Planctomycetia</taxon>
        <taxon>Isosphaerales</taxon>
        <taxon>Isosphaeraceae</taxon>
        <taxon>Isosphaera</taxon>
    </lineage>
</organism>
<dbReference type="OrthoDB" id="1160937at2"/>
<evidence type="ECO:0008006" key="3">
    <source>
        <dbReference type="Google" id="ProtNLM"/>
    </source>
</evidence>
<reference key="1">
    <citation type="submission" date="2010-11" db="EMBL/GenBank/DDBJ databases">
        <title>The complete sequence of chromosome of Isophaera pallida ATCC 43644.</title>
        <authorList>
            <consortium name="US DOE Joint Genome Institute (JGI-PGF)"/>
            <person name="Lucas S."/>
            <person name="Copeland A."/>
            <person name="Lapidus A."/>
            <person name="Bruce D."/>
            <person name="Goodwin L."/>
            <person name="Pitluck S."/>
            <person name="Kyrpides N."/>
            <person name="Mavromatis K."/>
            <person name="Pagani I."/>
            <person name="Ivanova N."/>
            <person name="Saunders E."/>
            <person name="Brettin T."/>
            <person name="Detter J.C."/>
            <person name="Han C."/>
            <person name="Tapia R."/>
            <person name="Land M."/>
            <person name="Hauser L."/>
            <person name="Markowitz V."/>
            <person name="Cheng J.-F."/>
            <person name="Hugenholtz P."/>
            <person name="Woyke T."/>
            <person name="Wu D."/>
            <person name="Eisen J.A."/>
        </authorList>
    </citation>
    <scope>NUCLEOTIDE SEQUENCE</scope>
    <source>
        <strain>ATCC 43644</strain>
    </source>
</reference>
<evidence type="ECO:0000313" key="1">
    <source>
        <dbReference type="EMBL" id="ADV63636.1"/>
    </source>
</evidence>
<sequence>MSAPLPIPHYVEPDRWDASRLAVFEQELRDLSEALPVVVSGGWAWHLMTPAGHVEYRHAHDHRDLDLFLDPRFRDDAMNTLRRMGYIQSWTRFDSSALTPSVGSSPRPFSRHVKDALRDDRYYKVTVDLFLEPIAVREIQAPWGRSIRVVPPARLLELADSQSPAAACLSARIARDLLARGLDPVGHPEMAGFAAWLDPTRLHARPVLELA</sequence>
<dbReference type="AlphaFoldDB" id="E8R3C6"/>
<protein>
    <recommendedName>
        <fullName evidence="3">Nucleotidyltransferase family protein</fullName>
    </recommendedName>
</protein>
<gene>
    <name evidence="1" type="ordered locus">Isop_3071</name>
</gene>
<proteinExistence type="predicted"/>